<reference evidence="2 3" key="1">
    <citation type="journal article" date="2024" name="G3 (Bethesda)">
        <title>Genome assembly of Hibiscus sabdariffa L. provides insights into metabolisms of medicinal natural products.</title>
        <authorList>
            <person name="Kim T."/>
        </authorList>
    </citation>
    <scope>NUCLEOTIDE SEQUENCE [LARGE SCALE GENOMIC DNA]</scope>
    <source>
        <strain evidence="2">TK-2024</strain>
        <tissue evidence="2">Old leaves</tissue>
    </source>
</reference>
<evidence type="ECO:0000256" key="1">
    <source>
        <dbReference type="SAM" id="SignalP"/>
    </source>
</evidence>
<name>A0ABR2NB35_9ROSI</name>
<proteinExistence type="predicted"/>
<dbReference type="Proteomes" id="UP001396334">
    <property type="component" value="Unassembled WGS sequence"/>
</dbReference>
<protein>
    <submittedName>
        <fullName evidence="2">Uncharacterized protein</fullName>
    </submittedName>
</protein>
<sequence>MEPSNKLAFVLVMMAVVLTATMPRTATAARNEAMVLAAGNNPIGASVNSTSINTKNALANAFDAGPSSQKREKMHPSKQVVRVSRGVLLWQLPLFWSVHVVLRKQGSWTELYDVFLFSRVFVS</sequence>
<feature type="chain" id="PRO_5045398371" evidence="1">
    <location>
        <begin position="29"/>
        <end position="123"/>
    </location>
</feature>
<comment type="caution">
    <text evidence="2">The sequence shown here is derived from an EMBL/GenBank/DDBJ whole genome shotgun (WGS) entry which is preliminary data.</text>
</comment>
<evidence type="ECO:0000313" key="3">
    <source>
        <dbReference type="Proteomes" id="UP001396334"/>
    </source>
</evidence>
<feature type="signal peptide" evidence="1">
    <location>
        <begin position="1"/>
        <end position="28"/>
    </location>
</feature>
<dbReference type="EMBL" id="JBBPBN010000187">
    <property type="protein sequence ID" value="KAK8973375.1"/>
    <property type="molecule type" value="Genomic_DNA"/>
</dbReference>
<gene>
    <name evidence="2" type="ORF">V6N11_069245</name>
</gene>
<keyword evidence="1" id="KW-0732">Signal</keyword>
<keyword evidence="3" id="KW-1185">Reference proteome</keyword>
<evidence type="ECO:0000313" key="2">
    <source>
        <dbReference type="EMBL" id="KAK8973375.1"/>
    </source>
</evidence>
<accession>A0ABR2NB35</accession>
<organism evidence="2 3">
    <name type="scientific">Hibiscus sabdariffa</name>
    <name type="common">roselle</name>
    <dbReference type="NCBI Taxonomy" id="183260"/>
    <lineage>
        <taxon>Eukaryota</taxon>
        <taxon>Viridiplantae</taxon>
        <taxon>Streptophyta</taxon>
        <taxon>Embryophyta</taxon>
        <taxon>Tracheophyta</taxon>
        <taxon>Spermatophyta</taxon>
        <taxon>Magnoliopsida</taxon>
        <taxon>eudicotyledons</taxon>
        <taxon>Gunneridae</taxon>
        <taxon>Pentapetalae</taxon>
        <taxon>rosids</taxon>
        <taxon>malvids</taxon>
        <taxon>Malvales</taxon>
        <taxon>Malvaceae</taxon>
        <taxon>Malvoideae</taxon>
        <taxon>Hibiscus</taxon>
    </lineage>
</organism>